<protein>
    <submittedName>
        <fullName evidence="1">Uncharacterized protein</fullName>
    </submittedName>
</protein>
<accession>A0A4U1CSY1</accession>
<comment type="caution">
    <text evidence="1">The sequence shown here is derived from an EMBL/GenBank/DDBJ whole genome shotgun (WGS) entry which is preliminary data.</text>
</comment>
<dbReference type="EMBL" id="SWBR01000002">
    <property type="protein sequence ID" value="TKC10883.1"/>
    <property type="molecule type" value="Genomic_DNA"/>
</dbReference>
<reference evidence="1 2" key="1">
    <citation type="submission" date="2019-04" db="EMBL/GenBank/DDBJ databases">
        <title>Pedobacter sp. RP-3-22 sp. nov., isolated from Arctic soil.</title>
        <authorList>
            <person name="Dahal R.H."/>
            <person name="Kim D.-U."/>
        </authorList>
    </citation>
    <scope>NUCLEOTIDE SEQUENCE [LARGE SCALE GENOMIC DNA]</scope>
    <source>
        <strain evidence="1 2">RP-3-22</strain>
    </source>
</reference>
<dbReference type="PROSITE" id="PS51257">
    <property type="entry name" value="PROKAR_LIPOPROTEIN"/>
    <property type="match status" value="1"/>
</dbReference>
<gene>
    <name evidence="1" type="ORF">FA048_11995</name>
</gene>
<proteinExistence type="predicted"/>
<evidence type="ECO:0000313" key="2">
    <source>
        <dbReference type="Proteomes" id="UP000309488"/>
    </source>
</evidence>
<dbReference type="RefSeq" id="WP_136841168.1">
    <property type="nucleotide sequence ID" value="NZ_SWBR01000002.1"/>
</dbReference>
<keyword evidence="2" id="KW-1185">Reference proteome</keyword>
<organism evidence="1 2">
    <name type="scientific">Pedobacter polaris</name>
    <dbReference type="NCBI Taxonomy" id="2571273"/>
    <lineage>
        <taxon>Bacteria</taxon>
        <taxon>Pseudomonadati</taxon>
        <taxon>Bacteroidota</taxon>
        <taxon>Sphingobacteriia</taxon>
        <taxon>Sphingobacteriales</taxon>
        <taxon>Sphingobacteriaceae</taxon>
        <taxon>Pedobacter</taxon>
    </lineage>
</organism>
<dbReference type="AlphaFoldDB" id="A0A4U1CSY1"/>
<evidence type="ECO:0000313" key="1">
    <source>
        <dbReference type="EMBL" id="TKC10883.1"/>
    </source>
</evidence>
<dbReference type="Proteomes" id="UP000309488">
    <property type="component" value="Unassembled WGS sequence"/>
</dbReference>
<dbReference type="OrthoDB" id="762581at2"/>
<name>A0A4U1CSY1_9SPHI</name>
<sequence>MKVKASILFITLSTILLGCISKPKPKIEQITYQSKIFLEHSLIEYLNKSEGLQSEDSLKFTNALDSFQRHVKGLSNNIDFLTEFPLQATNIRDTLIGDQLFKMATFETYTDLSRPKGSLLNRMQLRINGIFQFIDEAQGLELGGKYYLKSMIYKQGKRADVNYYKKSGGNIYVLGVYPMQVKELTPVPTTVRMASLN</sequence>